<keyword evidence="4" id="KW-0762">Sugar transport</keyword>
<organism evidence="4 5">
    <name type="scientific">Pseudonocardia cypriaca</name>
    <dbReference type="NCBI Taxonomy" id="882449"/>
    <lineage>
        <taxon>Bacteria</taxon>
        <taxon>Bacillati</taxon>
        <taxon>Actinomycetota</taxon>
        <taxon>Actinomycetes</taxon>
        <taxon>Pseudonocardiales</taxon>
        <taxon>Pseudonocardiaceae</taxon>
        <taxon>Pseudonocardia</taxon>
    </lineage>
</organism>
<evidence type="ECO:0000256" key="2">
    <source>
        <dbReference type="SAM" id="SignalP"/>
    </source>
</evidence>
<dbReference type="Pfam" id="PF02608">
    <property type="entry name" value="Bmp"/>
    <property type="match status" value="1"/>
</dbReference>
<evidence type="ECO:0000256" key="1">
    <source>
        <dbReference type="ARBA" id="ARBA00022729"/>
    </source>
</evidence>
<dbReference type="EMBL" id="VFPH01000002">
    <property type="protein sequence ID" value="TQM38107.1"/>
    <property type="molecule type" value="Genomic_DNA"/>
</dbReference>
<protein>
    <submittedName>
        <fullName evidence="4">Simple sugar transport system substrate-binding protein/basic membrane protein A</fullName>
    </submittedName>
</protein>
<keyword evidence="4" id="KW-0813">Transport</keyword>
<dbReference type="RefSeq" id="WP_142104828.1">
    <property type="nucleotide sequence ID" value="NZ_VFPH01000002.1"/>
</dbReference>
<feature type="domain" description="ABC transporter substrate-binding protein PnrA-like" evidence="3">
    <location>
        <begin position="51"/>
        <end position="310"/>
    </location>
</feature>
<dbReference type="AlphaFoldDB" id="A0A543FW84"/>
<dbReference type="InterPro" id="IPR003760">
    <property type="entry name" value="PnrA-like"/>
</dbReference>
<accession>A0A543FW84</accession>
<dbReference type="PROSITE" id="PS51257">
    <property type="entry name" value="PROKAR_LIPOPROTEIN"/>
    <property type="match status" value="1"/>
</dbReference>
<dbReference type="Gene3D" id="3.40.50.2300">
    <property type="match status" value="2"/>
</dbReference>
<dbReference type="OrthoDB" id="9776364at2"/>
<dbReference type="PANTHER" id="PTHR43208">
    <property type="entry name" value="ABC TRANSPORTER SUBSTRATE-BINDING PROTEIN"/>
    <property type="match status" value="1"/>
</dbReference>
<sequence length="349" mass="36690">MRSSHRPLRRWRAALAVTAAAALLVLAGCGDAGRRDTAPAGGDPAASGKPRLAIVYYPQFKDGSWGEAALTGAQKLKDAGVIADFAVQENVNPGADGVRALRSFAEQGYNPIIAHSFNYGDDVKQVASDFPNTIFAYAGGFGDVKDNVADYSQPFWEATYLEGILGAGVTTGGNVAGAGGFDIPVCRAMYNAYLDGAKLVRPDTTGSFVAVGDWSDVQRAKEAALAQADQGATMFVGCGQGPTFGQIEAATERGAVANGYTGDMSGLSGQVLASFTWNLDKVFQEMVADVVAGKTNPTRYYEVGMTDDGLDVVINPAWKDRIPAGVMATFEQKLADIRSGAFTVPMNKQ</sequence>
<keyword evidence="5" id="KW-1185">Reference proteome</keyword>
<evidence type="ECO:0000313" key="5">
    <source>
        <dbReference type="Proteomes" id="UP000319818"/>
    </source>
</evidence>
<name>A0A543FW84_9PSEU</name>
<feature type="chain" id="PRO_5038853057" evidence="2">
    <location>
        <begin position="28"/>
        <end position="349"/>
    </location>
</feature>
<evidence type="ECO:0000259" key="3">
    <source>
        <dbReference type="Pfam" id="PF02608"/>
    </source>
</evidence>
<dbReference type="GO" id="GO:0005886">
    <property type="term" value="C:plasma membrane"/>
    <property type="evidence" value="ECO:0007669"/>
    <property type="project" value="InterPro"/>
</dbReference>
<proteinExistence type="predicted"/>
<feature type="signal peptide" evidence="2">
    <location>
        <begin position="1"/>
        <end position="27"/>
    </location>
</feature>
<dbReference type="PANTHER" id="PTHR43208:SF1">
    <property type="entry name" value="ABC TRANSPORTER SUBSTRATE-BINDING PROTEIN"/>
    <property type="match status" value="1"/>
</dbReference>
<comment type="caution">
    <text evidence="4">The sequence shown here is derived from an EMBL/GenBank/DDBJ whole genome shotgun (WGS) entry which is preliminary data.</text>
</comment>
<dbReference type="Proteomes" id="UP000319818">
    <property type="component" value="Unassembled WGS sequence"/>
</dbReference>
<gene>
    <name evidence="4" type="ORF">FB388_5334</name>
</gene>
<dbReference type="CDD" id="cd06304">
    <property type="entry name" value="PBP1_BmpA_Med_PnrA-like"/>
    <property type="match status" value="1"/>
</dbReference>
<dbReference type="InterPro" id="IPR052910">
    <property type="entry name" value="ABC-Purine-Binding"/>
</dbReference>
<reference evidence="4 5" key="1">
    <citation type="submission" date="2019-06" db="EMBL/GenBank/DDBJ databases">
        <title>Sequencing the genomes of 1000 actinobacteria strains.</title>
        <authorList>
            <person name="Klenk H.-P."/>
        </authorList>
    </citation>
    <scope>NUCLEOTIDE SEQUENCE [LARGE SCALE GENOMIC DNA]</scope>
    <source>
        <strain evidence="4 5">DSM 45511</strain>
    </source>
</reference>
<keyword evidence="1 2" id="KW-0732">Signal</keyword>
<evidence type="ECO:0000313" key="4">
    <source>
        <dbReference type="EMBL" id="TQM38107.1"/>
    </source>
</evidence>